<feature type="transmembrane region" description="Helical" evidence="1">
    <location>
        <begin position="203"/>
        <end position="222"/>
    </location>
</feature>
<sequence length="265" mass="28787">MYSVTGRISVNHECVDPALAQREYYYDPYSYGPGTGWNGGLADSVRSGVPLTAPNADWDPAEELTYLLQEAVSAEQAASIPPPRSEPASGVGFTDPMEGLAQITAQLPPIRRSSAGRRKHHVRRARLNWVQTGSFVIVALVAVIVAMVSVFGGMVAYRPLQNITSGTGGAVAPLWPLLVYGPWVVASLCILRTALHQRRAVHSWFIVLLFSSVAMMLCVVQAERTVTGITGACLPALASLACFQQLIRQITLTLPPRQGTRRHRR</sequence>
<organism evidence="2 3">
    <name type="scientific">Streptomyces canus</name>
    <dbReference type="NCBI Taxonomy" id="58343"/>
    <lineage>
        <taxon>Bacteria</taxon>
        <taxon>Bacillati</taxon>
        <taxon>Actinomycetota</taxon>
        <taxon>Actinomycetes</taxon>
        <taxon>Kitasatosporales</taxon>
        <taxon>Streptomycetaceae</taxon>
        <taxon>Streptomyces</taxon>
        <taxon>Streptomyces aurantiacus group</taxon>
    </lineage>
</organism>
<keyword evidence="1" id="KW-1133">Transmembrane helix</keyword>
<dbReference type="EMBL" id="JAUSZV010000005">
    <property type="protein sequence ID" value="MDQ0909127.1"/>
    <property type="molecule type" value="Genomic_DNA"/>
</dbReference>
<dbReference type="InterPro" id="IPR021235">
    <property type="entry name" value="DUF2637"/>
</dbReference>
<evidence type="ECO:0000313" key="2">
    <source>
        <dbReference type="EMBL" id="MDQ0909127.1"/>
    </source>
</evidence>
<feature type="transmembrane region" description="Helical" evidence="1">
    <location>
        <begin position="172"/>
        <end position="191"/>
    </location>
</feature>
<feature type="transmembrane region" description="Helical" evidence="1">
    <location>
        <begin position="127"/>
        <end position="152"/>
    </location>
</feature>
<proteinExistence type="predicted"/>
<dbReference type="Pfam" id="PF10935">
    <property type="entry name" value="DUF2637"/>
    <property type="match status" value="1"/>
</dbReference>
<evidence type="ECO:0000256" key="1">
    <source>
        <dbReference type="SAM" id="Phobius"/>
    </source>
</evidence>
<dbReference type="Proteomes" id="UP001234216">
    <property type="component" value="Unassembled WGS sequence"/>
</dbReference>
<keyword evidence="1" id="KW-0472">Membrane</keyword>
<evidence type="ECO:0000313" key="3">
    <source>
        <dbReference type="Proteomes" id="UP001234216"/>
    </source>
</evidence>
<protein>
    <recommendedName>
        <fullName evidence="4">DUF2637 domain-containing protein</fullName>
    </recommendedName>
</protein>
<keyword evidence="1" id="KW-0812">Transmembrane</keyword>
<evidence type="ECO:0008006" key="4">
    <source>
        <dbReference type="Google" id="ProtNLM"/>
    </source>
</evidence>
<comment type="caution">
    <text evidence="2">The sequence shown here is derived from an EMBL/GenBank/DDBJ whole genome shotgun (WGS) entry which is preliminary data.</text>
</comment>
<accession>A0AAW8FJ94</accession>
<reference evidence="2" key="1">
    <citation type="submission" date="2023-07" db="EMBL/GenBank/DDBJ databases">
        <title>Comparative genomics of wheat-associated soil bacteria to identify genetic determinants of phenazine resistance.</title>
        <authorList>
            <person name="Mouncey N."/>
        </authorList>
    </citation>
    <scope>NUCLEOTIDE SEQUENCE</scope>
    <source>
        <strain evidence="2">V4I22</strain>
    </source>
</reference>
<dbReference type="AlphaFoldDB" id="A0AAW8FJ94"/>
<name>A0AAW8FJ94_9ACTN</name>
<feature type="transmembrane region" description="Helical" evidence="1">
    <location>
        <begin position="228"/>
        <end position="247"/>
    </location>
</feature>
<gene>
    <name evidence="2" type="ORF">QFZ22_005112</name>
</gene>